<protein>
    <recommendedName>
        <fullName evidence="4">SHSP domain-containing protein</fullName>
    </recommendedName>
</protein>
<comment type="caution">
    <text evidence="2">The sequence shown here is derived from an EMBL/GenBank/DDBJ whole genome shotgun (WGS) entry which is preliminary data.</text>
</comment>
<evidence type="ECO:0000313" key="2">
    <source>
        <dbReference type="EMBL" id="GAA0171578.1"/>
    </source>
</evidence>
<evidence type="ECO:0000313" key="3">
    <source>
        <dbReference type="Proteomes" id="UP001454036"/>
    </source>
</evidence>
<dbReference type="Proteomes" id="UP001454036">
    <property type="component" value="Unassembled WGS sequence"/>
</dbReference>
<keyword evidence="3" id="KW-1185">Reference proteome</keyword>
<evidence type="ECO:0008006" key="4">
    <source>
        <dbReference type="Google" id="ProtNLM"/>
    </source>
</evidence>
<dbReference type="AlphaFoldDB" id="A0AAV3R6K8"/>
<evidence type="ECO:0000256" key="1">
    <source>
        <dbReference type="SAM" id="MobiDB-lite"/>
    </source>
</evidence>
<dbReference type="Gene3D" id="2.60.40.790">
    <property type="match status" value="1"/>
</dbReference>
<sequence>MASSILLRKCSSTTTTSTFLNHLRRHKQPSSSVFSRSFAATPKGSNQQSKNILNPPFVIKGPEALQFDHPFQISGSKEVVEVDGTKKGTLVRVALPGVGEDGFKVWVKETTIFFQAKANAESDDEEPRMYGGSLEFNQEFNKVQEFKAEMRNGILRLLVPNVDGVDD</sequence>
<dbReference type="InterPro" id="IPR044656">
    <property type="entry name" value="HSP14.7/HSP23.5/HSP23.6-like"/>
</dbReference>
<feature type="region of interest" description="Disordered" evidence="1">
    <location>
        <begin position="31"/>
        <end position="52"/>
    </location>
</feature>
<accession>A0AAV3R6K8</accession>
<organism evidence="2 3">
    <name type="scientific">Lithospermum erythrorhizon</name>
    <name type="common">Purple gromwell</name>
    <name type="synonym">Lithospermum officinale var. erythrorhizon</name>
    <dbReference type="NCBI Taxonomy" id="34254"/>
    <lineage>
        <taxon>Eukaryota</taxon>
        <taxon>Viridiplantae</taxon>
        <taxon>Streptophyta</taxon>
        <taxon>Embryophyta</taxon>
        <taxon>Tracheophyta</taxon>
        <taxon>Spermatophyta</taxon>
        <taxon>Magnoliopsida</taxon>
        <taxon>eudicotyledons</taxon>
        <taxon>Gunneridae</taxon>
        <taxon>Pentapetalae</taxon>
        <taxon>asterids</taxon>
        <taxon>lamiids</taxon>
        <taxon>Boraginales</taxon>
        <taxon>Boraginaceae</taxon>
        <taxon>Boraginoideae</taxon>
        <taxon>Lithospermeae</taxon>
        <taxon>Lithospermum</taxon>
    </lineage>
</organism>
<gene>
    <name evidence="2" type="ORF">LIER_25574</name>
</gene>
<proteinExistence type="predicted"/>
<dbReference type="PANTHER" id="PTHR46991">
    <property type="entry name" value="23.5 KDA HEAT SHOCK PROTEIN, MITOCHONDRIAL"/>
    <property type="match status" value="1"/>
</dbReference>
<dbReference type="PANTHER" id="PTHR46991:SF4">
    <property type="entry name" value="14.7 KDA HEAT SHOCK PROTEIN-LIKE"/>
    <property type="match status" value="1"/>
</dbReference>
<name>A0AAV3R6K8_LITER</name>
<dbReference type="SUPFAM" id="SSF49764">
    <property type="entry name" value="HSP20-like chaperones"/>
    <property type="match status" value="1"/>
</dbReference>
<reference evidence="2 3" key="1">
    <citation type="submission" date="2024-01" db="EMBL/GenBank/DDBJ databases">
        <title>The complete chloroplast genome sequence of Lithospermum erythrorhizon: insights into the phylogenetic relationship among Boraginaceae species and the maternal lineages of purple gromwells.</title>
        <authorList>
            <person name="Okada T."/>
            <person name="Watanabe K."/>
        </authorList>
    </citation>
    <scope>NUCLEOTIDE SEQUENCE [LARGE SCALE GENOMIC DNA]</scope>
</reference>
<dbReference type="InterPro" id="IPR008978">
    <property type="entry name" value="HSP20-like_chaperone"/>
</dbReference>
<feature type="compositionally biased region" description="Polar residues" evidence="1">
    <location>
        <begin position="43"/>
        <end position="52"/>
    </location>
</feature>
<dbReference type="EMBL" id="BAABME010007734">
    <property type="protein sequence ID" value="GAA0171578.1"/>
    <property type="molecule type" value="Genomic_DNA"/>
</dbReference>